<protein>
    <recommendedName>
        <fullName evidence="1">BTB domain-containing protein</fullName>
    </recommendedName>
</protein>
<evidence type="ECO:0000313" key="2">
    <source>
        <dbReference type="EMBL" id="ORY14097.1"/>
    </source>
</evidence>
<accession>A0A1Y1ZVL4</accession>
<dbReference type="InterPro" id="IPR000210">
    <property type="entry name" value="BTB/POZ_dom"/>
</dbReference>
<comment type="caution">
    <text evidence="2">The sequence shown here is derived from an EMBL/GenBank/DDBJ whole genome shotgun (WGS) entry which is preliminary data.</text>
</comment>
<gene>
    <name evidence="2" type="ORF">LY90DRAFT_708614</name>
</gene>
<dbReference type="SUPFAM" id="SSF54695">
    <property type="entry name" value="POZ domain"/>
    <property type="match status" value="1"/>
</dbReference>
<dbReference type="Gene3D" id="3.30.710.10">
    <property type="entry name" value="Potassium Channel Kv1.1, Chain A"/>
    <property type="match status" value="1"/>
</dbReference>
<dbReference type="EMBL" id="MCOG01000353">
    <property type="protein sequence ID" value="ORY14097.1"/>
    <property type="molecule type" value="Genomic_DNA"/>
</dbReference>
<sequence>MMEEGIDINGEIIPCSYFIEKLHSIGNSIMNKKTEDAVPLRVYEYGNNTYEEFWVHPMFLTLQSFQFFKLFNEIDESNEQGDIEINVPSLNSFVYVLHYLYTGDSTEIVDMAEADETLYKEIMEIFECLEINLKIY</sequence>
<evidence type="ECO:0000313" key="3">
    <source>
        <dbReference type="Proteomes" id="UP000193920"/>
    </source>
</evidence>
<dbReference type="Proteomes" id="UP000193920">
    <property type="component" value="Unassembled WGS sequence"/>
</dbReference>
<reference evidence="2 3" key="1">
    <citation type="submission" date="2016-08" db="EMBL/GenBank/DDBJ databases">
        <title>A Parts List for Fungal Cellulosomes Revealed by Comparative Genomics.</title>
        <authorList>
            <consortium name="DOE Joint Genome Institute"/>
            <person name="Haitjema C.H."/>
            <person name="Gilmore S.P."/>
            <person name="Henske J.K."/>
            <person name="Solomon K.V."/>
            <person name="De Groot R."/>
            <person name="Kuo A."/>
            <person name="Mondo S.J."/>
            <person name="Salamov A.A."/>
            <person name="Labutti K."/>
            <person name="Zhao Z."/>
            <person name="Chiniquy J."/>
            <person name="Barry K."/>
            <person name="Brewer H.M."/>
            <person name="Purvine S.O."/>
            <person name="Wright A.T."/>
            <person name="Boxma B."/>
            <person name="Van Alen T."/>
            <person name="Hackstein J.H."/>
            <person name="Baker S.E."/>
            <person name="Grigoriev I.V."/>
            <person name="O'Malley M.A."/>
        </authorList>
    </citation>
    <scope>NUCLEOTIDE SEQUENCE [LARGE SCALE GENOMIC DNA]</scope>
    <source>
        <strain evidence="2 3">G1</strain>
    </source>
</reference>
<dbReference type="PROSITE" id="PS50097">
    <property type="entry name" value="BTB"/>
    <property type="match status" value="1"/>
</dbReference>
<evidence type="ECO:0000259" key="1">
    <source>
        <dbReference type="PROSITE" id="PS50097"/>
    </source>
</evidence>
<feature type="domain" description="BTB" evidence="1">
    <location>
        <begin position="36"/>
        <end position="104"/>
    </location>
</feature>
<proteinExistence type="predicted"/>
<name>A0A1Y1ZVL4_9FUNG</name>
<dbReference type="AlphaFoldDB" id="A0A1Y1ZVL4"/>
<dbReference type="Pfam" id="PF00651">
    <property type="entry name" value="BTB"/>
    <property type="match status" value="1"/>
</dbReference>
<keyword evidence="3" id="KW-1185">Reference proteome</keyword>
<dbReference type="InterPro" id="IPR011333">
    <property type="entry name" value="SKP1/BTB/POZ_sf"/>
</dbReference>
<organism evidence="2 3">
    <name type="scientific">Neocallimastix californiae</name>
    <dbReference type="NCBI Taxonomy" id="1754190"/>
    <lineage>
        <taxon>Eukaryota</taxon>
        <taxon>Fungi</taxon>
        <taxon>Fungi incertae sedis</taxon>
        <taxon>Chytridiomycota</taxon>
        <taxon>Chytridiomycota incertae sedis</taxon>
        <taxon>Neocallimastigomycetes</taxon>
        <taxon>Neocallimastigales</taxon>
        <taxon>Neocallimastigaceae</taxon>
        <taxon>Neocallimastix</taxon>
    </lineage>
</organism>